<dbReference type="Gene3D" id="3.40.50.720">
    <property type="entry name" value="NAD(P)-binding Rossmann-like Domain"/>
    <property type="match status" value="1"/>
</dbReference>
<evidence type="ECO:0000256" key="7">
    <source>
        <dbReference type="ARBA" id="ARBA00022927"/>
    </source>
</evidence>
<reference evidence="14" key="1">
    <citation type="submission" date="2025-08" db="UniProtKB">
        <authorList>
            <consortium name="RefSeq"/>
        </authorList>
    </citation>
    <scope>IDENTIFICATION</scope>
    <source>
        <strain evidence="14">11010-0011.00</strain>
        <tissue evidence="14">Whole body</tissue>
    </source>
</reference>
<dbReference type="GeneID" id="115630546"/>
<evidence type="ECO:0000256" key="10">
    <source>
        <dbReference type="RuleBase" id="RU366022"/>
    </source>
</evidence>
<dbReference type="InterPro" id="IPR035985">
    <property type="entry name" value="Ubiquitin-activating_enz"/>
</dbReference>
<name>A0A6J2U4Z8_DROLE</name>
<dbReference type="Pfam" id="PF00899">
    <property type="entry name" value="ThiF"/>
    <property type="match status" value="1"/>
</dbReference>
<dbReference type="GO" id="GO:0000407">
    <property type="term" value="C:phagophore assembly site"/>
    <property type="evidence" value="ECO:0007669"/>
    <property type="project" value="UniProtKB-SubCell"/>
</dbReference>
<dbReference type="GO" id="GO:0019778">
    <property type="term" value="F:Atg12 activating enzyme activity"/>
    <property type="evidence" value="ECO:0007669"/>
    <property type="project" value="TreeGrafter"/>
</dbReference>
<keyword evidence="7 10" id="KW-0653">Protein transport</keyword>
<keyword evidence="5 10" id="KW-0963">Cytoplasm</keyword>
<comment type="subcellular location">
    <subcellularLocation>
        <location evidence="10">Cytoplasm</location>
    </subcellularLocation>
    <subcellularLocation>
        <location evidence="10">Preautophagosomal structure</location>
    </subcellularLocation>
</comment>
<keyword evidence="13" id="KW-1185">Reference proteome</keyword>
<proteinExistence type="inferred from homology"/>
<evidence type="ECO:0000313" key="13">
    <source>
        <dbReference type="Proteomes" id="UP000504634"/>
    </source>
</evidence>
<dbReference type="GO" id="GO:0034727">
    <property type="term" value="P:piecemeal microautophagy of the nucleus"/>
    <property type="evidence" value="ECO:0007669"/>
    <property type="project" value="TreeGrafter"/>
</dbReference>
<keyword evidence="8 10" id="KW-0072">Autophagy</keyword>
<dbReference type="FunFam" id="3.40.140.70:FF:000001">
    <property type="entry name" value="Ubiquitin-like modifier-activating enzyme atg7"/>
    <property type="match status" value="1"/>
</dbReference>
<dbReference type="SUPFAM" id="SSF69572">
    <property type="entry name" value="Activating enzymes of the ubiquitin-like proteins"/>
    <property type="match status" value="1"/>
</dbReference>
<protein>
    <recommendedName>
        <fullName evidence="3 10">Ubiquitin-like modifier-activating enzyme ATG7</fullName>
    </recommendedName>
    <alternativeName>
        <fullName evidence="10">Autophagy-related protein 7</fullName>
    </alternativeName>
</protein>
<dbReference type="InterPro" id="IPR032197">
    <property type="entry name" value="Atg7_N"/>
</dbReference>
<dbReference type="AlphaFoldDB" id="A0A6J2U4Z8"/>
<dbReference type="RefSeq" id="XP_030383015.1">
    <property type="nucleotide sequence ID" value="XM_030527155.1"/>
</dbReference>
<dbReference type="GO" id="GO:0015031">
    <property type="term" value="P:protein transport"/>
    <property type="evidence" value="ECO:0007669"/>
    <property type="project" value="UniProtKB-UniRule"/>
</dbReference>
<dbReference type="GO" id="GO:0000422">
    <property type="term" value="P:autophagy of mitochondrion"/>
    <property type="evidence" value="ECO:0007669"/>
    <property type="project" value="TreeGrafter"/>
</dbReference>
<evidence type="ECO:0000313" key="14">
    <source>
        <dbReference type="RefSeq" id="XP_030383015.1"/>
    </source>
</evidence>
<dbReference type="Gene3D" id="3.40.140.70">
    <property type="entry name" value="Ubiquitin-like modifier-activating enzyme ATG7 N-terminal domain"/>
    <property type="match status" value="1"/>
</dbReference>
<evidence type="ECO:0000256" key="2">
    <source>
        <dbReference type="ARBA" id="ARBA00011738"/>
    </source>
</evidence>
<evidence type="ECO:0000256" key="8">
    <source>
        <dbReference type="ARBA" id="ARBA00023006"/>
    </source>
</evidence>
<accession>A0A6J2U4Z8</accession>
<evidence type="ECO:0000256" key="9">
    <source>
        <dbReference type="PIRSR" id="PIRSR606285-1"/>
    </source>
</evidence>
<feature type="domain" description="THIF-type NAD/FAD binding fold" evidence="11">
    <location>
        <begin position="324"/>
        <end position="584"/>
    </location>
</feature>
<dbReference type="GO" id="GO:0000045">
    <property type="term" value="P:autophagosome assembly"/>
    <property type="evidence" value="ECO:0007669"/>
    <property type="project" value="TreeGrafter"/>
</dbReference>
<comment type="subunit">
    <text evidence="2 10">Homodimer.</text>
</comment>
<evidence type="ECO:0000259" key="11">
    <source>
        <dbReference type="Pfam" id="PF00899"/>
    </source>
</evidence>
<comment type="function">
    <text evidence="10">E1-like activating enzyme involved in the 2 ubiquitin-like systems required for autophagy.</text>
</comment>
<dbReference type="InterPro" id="IPR006285">
    <property type="entry name" value="Atg7"/>
</dbReference>
<dbReference type="Proteomes" id="UP000504634">
    <property type="component" value="Unplaced"/>
</dbReference>
<dbReference type="InterPro" id="IPR042522">
    <property type="entry name" value="Atg7_N_1"/>
</dbReference>
<gene>
    <name evidence="14" type="primary">LOC115630546</name>
</gene>
<evidence type="ECO:0000256" key="6">
    <source>
        <dbReference type="ARBA" id="ARBA00022786"/>
    </source>
</evidence>
<dbReference type="Pfam" id="PF16420">
    <property type="entry name" value="ATG7_N"/>
    <property type="match status" value="1"/>
</dbReference>
<dbReference type="CDD" id="cd01486">
    <property type="entry name" value="Apg7"/>
    <property type="match status" value="1"/>
</dbReference>
<sequence>MTENILQFAAFESFVCPTFWHKLAELKIEHDRLSDAPKPISGHYTNHKAAGCLLEVDYSAYNSSAQPPKFSHNAVGTIYNKNTIEEFKELDKTSLLSAEGQALLADMTSARVLDNPSLLARFFVLSFADLKCHSYYYWFGFPCPLTHPLQLQSEAVRVKDLQNFAAVAEALRAVPSEAQNFFILYANEELESVEVRSLSAALTNIDNTEAEHYYYCFADPSEYEHPAWLMRNYVAFLLMQCPTLLGKTLKFLGLRYDQQMNVDNSLIWKVVQNDACDLTRIENVKFVGWEPNRNCKMGPRMVSMRDSMDPAKLAENSVNLNLKLMKWRLLPELNLEAIAQTKCLLFGAGTLGCAVARNLLSWGFKHITLLDSGKVGYSNPVRQNLYTHADAVMGNKMKSTTAAERLLEINPSAVAKGYVVQIPMPGHTIGEAMLEQTTNDLTLIEEQVHAHDVLFLLTDSRESRWLPTVLGAVHQKIVINAALGFDSYLVMRHGSTRECVGDQGNEIEGLKCIMGQKLGCYFCNDVTAPGNSLKDRTLDQQCTVTRPGVSNIAASYAVELLVALLQHPQRELAPAYYAQSSHKRQQVESTAAIPEGLLGILPHSIRGLLYNYENILPATEKFSQCIACSQPILASFRSEGHAFLLKAFETARYLEELTGIADFKSLHCEIIDFDDDEFDMSEGDENDSGPTTTNIDE</sequence>
<evidence type="ECO:0000256" key="1">
    <source>
        <dbReference type="ARBA" id="ARBA00010931"/>
    </source>
</evidence>
<feature type="domain" description="Ubiquitin-like modifier-activating enzyme Atg7 N-terminal" evidence="12">
    <location>
        <begin position="6"/>
        <end position="308"/>
    </location>
</feature>
<dbReference type="FunFam" id="3.40.50.720:FF:000395">
    <property type="entry name" value="ubiquitin-like modifier-activating enzyme ATG7"/>
    <property type="match status" value="1"/>
</dbReference>
<evidence type="ECO:0000256" key="3">
    <source>
        <dbReference type="ARBA" id="ARBA00017647"/>
    </source>
</evidence>
<dbReference type="InterPro" id="IPR045886">
    <property type="entry name" value="ThiF/MoeB/HesA"/>
</dbReference>
<dbReference type="NCBIfam" id="TIGR01381">
    <property type="entry name" value="E1_like_apg7"/>
    <property type="match status" value="1"/>
</dbReference>
<evidence type="ECO:0000256" key="5">
    <source>
        <dbReference type="ARBA" id="ARBA00022490"/>
    </source>
</evidence>
<feature type="active site" description="Glycyl thioester intermediate" evidence="9">
    <location>
        <position position="542"/>
    </location>
</feature>
<dbReference type="GO" id="GO:0032446">
    <property type="term" value="P:protein modification by small protein conjugation"/>
    <property type="evidence" value="ECO:0007669"/>
    <property type="project" value="TreeGrafter"/>
</dbReference>
<keyword evidence="6 10" id="KW-0833">Ubl conjugation pathway</keyword>
<dbReference type="InterPro" id="IPR000594">
    <property type="entry name" value="ThiF_NAD_FAD-bd"/>
</dbReference>
<evidence type="ECO:0000256" key="4">
    <source>
        <dbReference type="ARBA" id="ARBA00022448"/>
    </source>
</evidence>
<dbReference type="GO" id="GO:0006995">
    <property type="term" value="P:cellular response to nitrogen starvation"/>
    <property type="evidence" value="ECO:0007669"/>
    <property type="project" value="TreeGrafter"/>
</dbReference>
<evidence type="ECO:0000259" key="12">
    <source>
        <dbReference type="Pfam" id="PF16420"/>
    </source>
</evidence>
<dbReference type="Gene3D" id="3.40.140.100">
    <property type="entry name" value="Ubiquitin-like modifier-activating enzyme ATG7 C-terminal domain"/>
    <property type="match status" value="1"/>
</dbReference>
<dbReference type="CTD" id="10533"/>
<dbReference type="PANTHER" id="PTHR10953">
    <property type="entry name" value="UBIQUITIN-ACTIVATING ENZYME E1"/>
    <property type="match status" value="1"/>
</dbReference>
<dbReference type="InterPro" id="IPR042523">
    <property type="entry name" value="Atg7_N_2"/>
</dbReference>
<organism evidence="13 14">
    <name type="scientific">Drosophila lebanonensis</name>
    <name type="common">Fruit fly</name>
    <name type="synonym">Scaptodrosophila lebanonensis</name>
    <dbReference type="NCBI Taxonomy" id="7225"/>
    <lineage>
        <taxon>Eukaryota</taxon>
        <taxon>Metazoa</taxon>
        <taxon>Ecdysozoa</taxon>
        <taxon>Arthropoda</taxon>
        <taxon>Hexapoda</taxon>
        <taxon>Insecta</taxon>
        <taxon>Pterygota</taxon>
        <taxon>Neoptera</taxon>
        <taxon>Endopterygota</taxon>
        <taxon>Diptera</taxon>
        <taxon>Brachycera</taxon>
        <taxon>Muscomorpha</taxon>
        <taxon>Ephydroidea</taxon>
        <taxon>Drosophilidae</taxon>
        <taxon>Scaptodrosophila</taxon>
    </lineage>
</organism>
<keyword evidence="4 10" id="KW-0813">Transport</keyword>
<dbReference type="GO" id="GO:0019779">
    <property type="term" value="F:Atg8 activating enzyme activity"/>
    <property type="evidence" value="ECO:0007669"/>
    <property type="project" value="TreeGrafter"/>
</dbReference>
<dbReference type="PANTHER" id="PTHR10953:SF3">
    <property type="entry name" value="UBIQUITIN-LIKE MODIFIER-ACTIVATING ENZYME ATG7"/>
    <property type="match status" value="1"/>
</dbReference>
<dbReference type="OrthoDB" id="338614at2759"/>
<comment type="similarity">
    <text evidence="1 10">Belongs to the ATG7 family.</text>
</comment>